<protein>
    <recommendedName>
        <fullName evidence="4">E3 ubiquitin-protein ligase Arkadia N-terminal domain-containing protein</fullName>
    </recommendedName>
</protein>
<feature type="region of interest" description="Disordered" evidence="3">
    <location>
        <begin position="1"/>
        <end position="301"/>
    </location>
</feature>
<dbReference type="GO" id="GO:0005634">
    <property type="term" value="C:nucleus"/>
    <property type="evidence" value="ECO:0007669"/>
    <property type="project" value="UniProtKB-SubCell"/>
</dbReference>
<evidence type="ECO:0000256" key="1">
    <source>
        <dbReference type="ARBA" id="ARBA00004123"/>
    </source>
</evidence>
<accession>A0A672I956</accession>
<reference evidence="5" key="2">
    <citation type="submission" date="2025-09" db="UniProtKB">
        <authorList>
            <consortium name="Ensembl"/>
        </authorList>
    </citation>
    <scope>IDENTIFICATION</scope>
</reference>
<dbReference type="Pfam" id="PF15303">
    <property type="entry name" value="RNF111_N"/>
    <property type="match status" value="1"/>
</dbReference>
<evidence type="ECO:0000259" key="4">
    <source>
        <dbReference type="Pfam" id="PF15303"/>
    </source>
</evidence>
<feature type="compositionally biased region" description="Low complexity" evidence="3">
    <location>
        <begin position="239"/>
        <end position="255"/>
    </location>
</feature>
<feature type="compositionally biased region" description="Basic and acidic residues" evidence="3">
    <location>
        <begin position="1"/>
        <end position="22"/>
    </location>
</feature>
<feature type="compositionally biased region" description="Low complexity" evidence="3">
    <location>
        <begin position="102"/>
        <end position="115"/>
    </location>
</feature>
<proteinExistence type="predicted"/>
<feature type="region of interest" description="Disordered" evidence="3">
    <location>
        <begin position="338"/>
        <end position="420"/>
    </location>
</feature>
<evidence type="ECO:0000313" key="6">
    <source>
        <dbReference type="Proteomes" id="UP000472267"/>
    </source>
</evidence>
<evidence type="ECO:0000256" key="3">
    <source>
        <dbReference type="SAM" id="MobiDB-lite"/>
    </source>
</evidence>
<name>A0A672I956_SALFA</name>
<dbReference type="Proteomes" id="UP000472267">
    <property type="component" value="Unassembled WGS sequence"/>
</dbReference>
<dbReference type="Ensembl" id="ENSSFAT00005039644.1">
    <property type="protein sequence ID" value="ENSSFAP00005038221.1"/>
    <property type="gene ID" value="ENSSFAG00005019200.1"/>
</dbReference>
<comment type="subcellular location">
    <subcellularLocation>
        <location evidence="1">Nucleus</location>
    </subcellularLocation>
</comment>
<feature type="compositionally biased region" description="Basic and acidic residues" evidence="3">
    <location>
        <begin position="338"/>
        <end position="352"/>
    </location>
</feature>
<evidence type="ECO:0000256" key="2">
    <source>
        <dbReference type="ARBA" id="ARBA00023242"/>
    </source>
</evidence>
<feature type="compositionally biased region" description="Basic residues" evidence="3">
    <location>
        <begin position="205"/>
        <end position="223"/>
    </location>
</feature>
<keyword evidence="2" id="KW-0539">Nucleus</keyword>
<evidence type="ECO:0000313" key="5">
    <source>
        <dbReference type="Ensembl" id="ENSSFAP00005038221.1"/>
    </source>
</evidence>
<organism evidence="5 6">
    <name type="scientific">Salarias fasciatus</name>
    <name type="common">Jewelled blenny</name>
    <name type="synonym">Blennius fasciatus</name>
    <dbReference type="NCBI Taxonomy" id="181472"/>
    <lineage>
        <taxon>Eukaryota</taxon>
        <taxon>Metazoa</taxon>
        <taxon>Chordata</taxon>
        <taxon>Craniata</taxon>
        <taxon>Vertebrata</taxon>
        <taxon>Euteleostomi</taxon>
        <taxon>Actinopterygii</taxon>
        <taxon>Neopterygii</taxon>
        <taxon>Teleostei</taxon>
        <taxon>Neoteleostei</taxon>
        <taxon>Acanthomorphata</taxon>
        <taxon>Ovalentaria</taxon>
        <taxon>Blenniimorphae</taxon>
        <taxon>Blenniiformes</taxon>
        <taxon>Blennioidei</taxon>
        <taxon>Blenniidae</taxon>
        <taxon>Salariinae</taxon>
        <taxon>Salarias</taxon>
    </lineage>
</organism>
<dbReference type="InterPro" id="IPR051073">
    <property type="entry name" value="ZNRF3_Arkadia_E3_ligases"/>
</dbReference>
<dbReference type="AlphaFoldDB" id="A0A672I956"/>
<sequence length="420" mass="45111">MKMADSEKAEELLDVECPHECLDDAQSATVQEEQDEHLKTETTTSTSSPPREKEADSPLGTEGEQSLLSMPCLMEELRRDSQESQHASTGSDKPASRHVYESDSSNPYMLSPSSSGHLADSDTLSSGEEAAAAPAGEEDNMEAANDPGQAAGTQMSAAASGGRKSRRSRSESEMPPNAKAAKKNRSQPAVVAAGGQEKQTNGKPGKVKGHRSQKHKERMRLLRQKREAAARKKYNLLQDSSTSDSELTCDSSTSSSDDEDDDTSGGSKTIKTDIPAGFRRASERSRAGAQIHGLLDSGSWDRNGIGGVLEEAMTRFAVMQRQTEERFRVWMEKLAHLDSDNDSSKRSSDAPEGRQPSRGARPSPPSSFLPSSESAETMASYMLARESNSLTPAPMNNNILPEAVTQNGNLGAPDPGLLNA</sequence>
<feature type="compositionally biased region" description="Polar residues" evidence="3">
    <location>
        <begin position="386"/>
        <end position="409"/>
    </location>
</feature>
<reference evidence="5" key="1">
    <citation type="submission" date="2025-08" db="UniProtKB">
        <authorList>
            <consortium name="Ensembl"/>
        </authorList>
    </citation>
    <scope>IDENTIFICATION</scope>
</reference>
<feature type="domain" description="E3 ubiquitin-protein ligase Arkadia N-terminal" evidence="4">
    <location>
        <begin position="103"/>
        <end position="262"/>
    </location>
</feature>
<keyword evidence="6" id="KW-1185">Reference proteome</keyword>
<gene>
    <name evidence="5" type="primary">ark2n</name>
</gene>
<dbReference type="PANTHER" id="PTHR16200">
    <property type="entry name" value="RING ZINC FINGER"/>
    <property type="match status" value="1"/>
</dbReference>
<dbReference type="InterPro" id="IPR029306">
    <property type="entry name" value="RNF111_N"/>
</dbReference>